<evidence type="ECO:0000313" key="3">
    <source>
        <dbReference type="Proteomes" id="UP000302163"/>
    </source>
</evidence>
<dbReference type="RefSeq" id="WP_138098370.1">
    <property type="nucleotide sequence ID" value="NZ_CP040428.1"/>
</dbReference>
<dbReference type="KEGG" id="izh:FEM41_21775"/>
<feature type="signal peptide" evidence="1">
    <location>
        <begin position="1"/>
        <end position="26"/>
    </location>
</feature>
<reference evidence="2 3" key="1">
    <citation type="submission" date="2019-05" db="EMBL/GenBank/DDBJ databases">
        <title>Complete genome sequence of Izhakiella calystegiae KSNA2, an endophyte isolated from beach morning glory (Calystegia soldanella).</title>
        <authorList>
            <person name="Jiang L."/>
            <person name="Jeong J.C."/>
            <person name="Kim C.Y."/>
            <person name="Kim D.H."/>
            <person name="Kim S.W."/>
            <person name="Lee j."/>
        </authorList>
    </citation>
    <scope>NUCLEOTIDE SEQUENCE [LARGE SCALE GENOMIC DNA]</scope>
    <source>
        <strain evidence="2 3">KSNA2</strain>
    </source>
</reference>
<sequence>MARSKTMMLSMLLTLGSVLPITTLYAQQPTDGAKPATETSESHEIKQFTADFQRFEIGDMAPETYRGKTYEIAQWKQRNLPAPQADSHWTYMGGNYVLISNTTGKILKAESGDIFYSR</sequence>
<dbReference type="Proteomes" id="UP000302163">
    <property type="component" value="Chromosome"/>
</dbReference>
<dbReference type="OrthoDB" id="6538939at2"/>
<proteinExistence type="predicted"/>
<feature type="chain" id="PRO_5020505291" evidence="1">
    <location>
        <begin position="27"/>
        <end position="118"/>
    </location>
</feature>
<evidence type="ECO:0000313" key="2">
    <source>
        <dbReference type="EMBL" id="QCT22084.1"/>
    </source>
</evidence>
<dbReference type="EMBL" id="CP040428">
    <property type="protein sequence ID" value="QCT22084.1"/>
    <property type="molecule type" value="Genomic_DNA"/>
</dbReference>
<protein>
    <submittedName>
        <fullName evidence="2">Nickel/cobalt homeostasis protein RcnB</fullName>
    </submittedName>
</protein>
<dbReference type="Pfam" id="PF11776">
    <property type="entry name" value="RcnB"/>
    <property type="match status" value="1"/>
</dbReference>
<name>A0A4P8YQI0_9ENTR</name>
<organism evidence="2 3">
    <name type="scientific">Jejubacter calystegiae</name>
    <dbReference type="NCBI Taxonomy" id="2579935"/>
    <lineage>
        <taxon>Bacteria</taxon>
        <taxon>Pseudomonadati</taxon>
        <taxon>Pseudomonadota</taxon>
        <taxon>Gammaproteobacteria</taxon>
        <taxon>Enterobacterales</taxon>
        <taxon>Enterobacteriaceae</taxon>
        <taxon>Jejubacter</taxon>
    </lineage>
</organism>
<dbReference type="Gene3D" id="3.10.450.160">
    <property type="entry name" value="inner membrane protein cigr"/>
    <property type="match status" value="1"/>
</dbReference>
<dbReference type="AlphaFoldDB" id="A0A4P8YQI0"/>
<keyword evidence="3" id="KW-1185">Reference proteome</keyword>
<gene>
    <name evidence="2" type="ORF">FEM41_21775</name>
</gene>
<evidence type="ECO:0000256" key="1">
    <source>
        <dbReference type="SAM" id="SignalP"/>
    </source>
</evidence>
<dbReference type="InterPro" id="IPR024572">
    <property type="entry name" value="RcnB"/>
</dbReference>
<keyword evidence="1" id="KW-0732">Signal</keyword>
<accession>A0A4P8YQI0</accession>